<reference evidence="3" key="1">
    <citation type="submission" date="2025-08" db="UniProtKB">
        <authorList>
            <consortium name="RefSeq"/>
        </authorList>
    </citation>
    <scope>IDENTIFICATION</scope>
</reference>
<proteinExistence type="predicted"/>
<dbReference type="PROSITE" id="PS50848">
    <property type="entry name" value="START"/>
    <property type="match status" value="1"/>
</dbReference>
<feature type="domain" description="START" evidence="1">
    <location>
        <begin position="9"/>
        <end position="202"/>
    </location>
</feature>
<dbReference type="PANTHER" id="PTHR19308">
    <property type="entry name" value="PHOSPHATIDYLCHOLINE TRANSFER PROTEIN"/>
    <property type="match status" value="1"/>
</dbReference>
<organism evidence="2 3">
    <name type="scientific">Hydra vulgaris</name>
    <name type="common">Hydra</name>
    <name type="synonym">Hydra attenuata</name>
    <dbReference type="NCBI Taxonomy" id="6087"/>
    <lineage>
        <taxon>Eukaryota</taxon>
        <taxon>Metazoa</taxon>
        <taxon>Cnidaria</taxon>
        <taxon>Hydrozoa</taxon>
        <taxon>Hydroidolina</taxon>
        <taxon>Anthoathecata</taxon>
        <taxon>Aplanulata</taxon>
        <taxon>Hydridae</taxon>
        <taxon>Hydra</taxon>
    </lineage>
</organism>
<name>A0ABM4CTD9_HYDVU</name>
<dbReference type="Gene3D" id="3.30.530.20">
    <property type="match status" value="1"/>
</dbReference>
<accession>A0ABM4CTD9</accession>
<dbReference type="GeneID" id="100210629"/>
<dbReference type="SUPFAM" id="SSF55961">
    <property type="entry name" value="Bet v1-like"/>
    <property type="match status" value="1"/>
</dbReference>
<dbReference type="InterPro" id="IPR051213">
    <property type="entry name" value="START_lipid_transfer"/>
</dbReference>
<dbReference type="RefSeq" id="XP_065665157.1">
    <property type="nucleotide sequence ID" value="XM_065809085.1"/>
</dbReference>
<sequence>MFADNAFEDALNELDNPILENYELYVQFSDVKIYRKIEETSGLYEYKVIGIINCDTETCQKVYMDLEYRKHWDTYVKELQEICCNDFSVIYWNVNFPFPLANRDYTYIRECKRVDIGEKQTWIILAQSYRTESIPPKPKIVRVENYRQFLIIQEHESKTRVFMHYFDNPGGSIPTWLINWAAKKGVPSFLSDMEKACYGYKQYLSNKDK</sequence>
<protein>
    <submittedName>
        <fullName evidence="3">Phosphatidylcholine transfer protein isoform X3</fullName>
    </submittedName>
</protein>
<dbReference type="SMART" id="SM00234">
    <property type="entry name" value="START"/>
    <property type="match status" value="1"/>
</dbReference>
<evidence type="ECO:0000313" key="3">
    <source>
        <dbReference type="RefSeq" id="XP_065665157.1"/>
    </source>
</evidence>
<dbReference type="InterPro" id="IPR002913">
    <property type="entry name" value="START_lipid-bd_dom"/>
</dbReference>
<keyword evidence="2" id="KW-1185">Reference proteome</keyword>
<dbReference type="PANTHER" id="PTHR19308:SF39">
    <property type="entry name" value="PHOSPHATIDYLCHOLINE TRANSFER PROTEIN"/>
    <property type="match status" value="1"/>
</dbReference>
<dbReference type="Proteomes" id="UP001652625">
    <property type="component" value="Chromosome 11"/>
</dbReference>
<dbReference type="InterPro" id="IPR023393">
    <property type="entry name" value="START-like_dom_sf"/>
</dbReference>
<gene>
    <name evidence="3" type="primary">LOC100210629</name>
</gene>
<evidence type="ECO:0000259" key="1">
    <source>
        <dbReference type="PROSITE" id="PS50848"/>
    </source>
</evidence>
<evidence type="ECO:0000313" key="2">
    <source>
        <dbReference type="Proteomes" id="UP001652625"/>
    </source>
</evidence>
<dbReference type="Pfam" id="PF01852">
    <property type="entry name" value="START"/>
    <property type="match status" value="1"/>
</dbReference>